<protein>
    <recommendedName>
        <fullName evidence="3">Beta-barrel porin 2</fullName>
    </recommendedName>
</protein>
<proteinExistence type="predicted"/>
<dbReference type="SUPFAM" id="SSF56935">
    <property type="entry name" value="Porins"/>
    <property type="match status" value="1"/>
</dbReference>
<evidence type="ECO:0000313" key="1">
    <source>
        <dbReference type="EMBL" id="MBB3892074.1"/>
    </source>
</evidence>
<accession>A0A840A197</accession>
<dbReference type="AlphaFoldDB" id="A0A840A197"/>
<comment type="caution">
    <text evidence="1">The sequence shown here is derived from an EMBL/GenBank/DDBJ whole genome shotgun (WGS) entry which is preliminary data.</text>
</comment>
<evidence type="ECO:0000313" key="2">
    <source>
        <dbReference type="Proteomes" id="UP000530564"/>
    </source>
</evidence>
<name>A0A840A197_9CAUL</name>
<evidence type="ECO:0008006" key="3">
    <source>
        <dbReference type="Google" id="ProtNLM"/>
    </source>
</evidence>
<dbReference type="RefSeq" id="WP_183773711.1">
    <property type="nucleotide sequence ID" value="NZ_JACIDK010000003.1"/>
</dbReference>
<keyword evidence="2" id="KW-1185">Reference proteome</keyword>
<dbReference type="Proteomes" id="UP000530564">
    <property type="component" value="Unassembled WGS sequence"/>
</dbReference>
<reference evidence="1 2" key="1">
    <citation type="submission" date="2020-08" db="EMBL/GenBank/DDBJ databases">
        <title>Genomic Encyclopedia of Type Strains, Phase IV (KMG-IV): sequencing the most valuable type-strain genomes for metagenomic binning, comparative biology and taxonomic classification.</title>
        <authorList>
            <person name="Goeker M."/>
        </authorList>
    </citation>
    <scope>NUCLEOTIDE SEQUENCE [LARGE SCALE GENOMIC DNA]</scope>
    <source>
        <strain evidence="1 2">DSM 21793</strain>
    </source>
</reference>
<dbReference type="EMBL" id="JACIDK010000003">
    <property type="protein sequence ID" value="MBB3892074.1"/>
    <property type="molecule type" value="Genomic_DNA"/>
</dbReference>
<gene>
    <name evidence="1" type="ORF">GGQ61_002802</name>
</gene>
<sequence length="358" mass="38532">MHDSNVSRSDAATAALRGIQREDTIFSPAVTADVLLPVSRQSLYLRGSVGYDFHDKNTQLDTENLDFEGGANLRFGPCEGQLGGSFHHGQANIQTVTLVDSENAIDSSSLGATVACTRGAGLGVTAAAHKTWSENSNAVVFQNDSETWDGTVGVTYSRPALGTLTVYAGYSDTDYPNRLLPTSASGYQTTTLGVSFERRISSRLQGVINYGYTTVETDSLVANSDFEGSTWSVDLIYRPTTRLRTEFGMGRAVLPASSIGGLYSIATNYRLTADYDLGSRIALSAGTEFVDTETDGSFASLFPVLTDSQSYAVFGGITFAQSERIRWSLNARYEDRDANAPQYTYDRTVVALSAGVAF</sequence>
<organism evidence="1 2">
    <name type="scientific">Phenylobacterium haematophilum</name>
    <dbReference type="NCBI Taxonomy" id="98513"/>
    <lineage>
        <taxon>Bacteria</taxon>
        <taxon>Pseudomonadati</taxon>
        <taxon>Pseudomonadota</taxon>
        <taxon>Alphaproteobacteria</taxon>
        <taxon>Caulobacterales</taxon>
        <taxon>Caulobacteraceae</taxon>
        <taxon>Phenylobacterium</taxon>
    </lineage>
</organism>